<evidence type="ECO:0000259" key="2">
    <source>
        <dbReference type="Pfam" id="PF00531"/>
    </source>
</evidence>
<dbReference type="RefSeq" id="XP_030835017.1">
    <property type="nucleotide sequence ID" value="XM_030979157.1"/>
</dbReference>
<name>A0A7M7SVS0_STRPU</name>
<reference evidence="3" key="2">
    <citation type="submission" date="2021-01" db="UniProtKB">
        <authorList>
            <consortium name="EnsemblMetazoa"/>
        </authorList>
    </citation>
    <scope>IDENTIFICATION</scope>
</reference>
<dbReference type="InterPro" id="IPR011029">
    <property type="entry name" value="DEATH-like_dom_sf"/>
</dbReference>
<evidence type="ECO:0000313" key="4">
    <source>
        <dbReference type="Proteomes" id="UP000007110"/>
    </source>
</evidence>
<dbReference type="InterPro" id="IPR000488">
    <property type="entry name" value="Death_dom"/>
</dbReference>
<dbReference type="Proteomes" id="UP000007110">
    <property type="component" value="Unassembled WGS sequence"/>
</dbReference>
<dbReference type="Pfam" id="PF00531">
    <property type="entry name" value="Death"/>
    <property type="match status" value="1"/>
</dbReference>
<proteinExistence type="predicted"/>
<dbReference type="InParanoid" id="A0A7M7SVS0"/>
<evidence type="ECO:0000256" key="1">
    <source>
        <dbReference type="SAM" id="MobiDB-lite"/>
    </source>
</evidence>
<dbReference type="SUPFAM" id="SSF47986">
    <property type="entry name" value="DEATH domain"/>
    <property type="match status" value="1"/>
</dbReference>
<keyword evidence="4" id="KW-1185">Reference proteome</keyword>
<protein>
    <recommendedName>
        <fullName evidence="2">Death domain-containing protein</fullName>
    </recommendedName>
</protein>
<sequence>MEKGLTEMMLLDMTNEIGNHVGLKKFGVKLGFTLMEIIEFEKLNKENPFAGTIKMLSKWRTDTEIKNQIPKLKTALKIAGLTEVAKSFSGVLEKESAKIKAKLRKVSGDGKEGKAGTSTAVAEKEAKNKKTPAKKTAQKGTKTMETKPISAKKVPRDGPKPGGLNVES</sequence>
<feature type="region of interest" description="Disordered" evidence="1">
    <location>
        <begin position="102"/>
        <end position="168"/>
    </location>
</feature>
<dbReference type="EnsemblMetazoa" id="XM_030979157">
    <property type="protein sequence ID" value="XP_030835017"/>
    <property type="gene ID" value="LOC105437484"/>
</dbReference>
<dbReference type="AlphaFoldDB" id="A0A7M7SVS0"/>
<dbReference type="Gene3D" id="1.10.533.10">
    <property type="entry name" value="Death Domain, Fas"/>
    <property type="match status" value="1"/>
</dbReference>
<accession>A0A7M7SVS0</accession>
<dbReference type="GO" id="GO:0007165">
    <property type="term" value="P:signal transduction"/>
    <property type="evidence" value="ECO:0007669"/>
    <property type="project" value="InterPro"/>
</dbReference>
<reference evidence="4" key="1">
    <citation type="submission" date="2015-02" db="EMBL/GenBank/DDBJ databases">
        <title>Genome sequencing for Strongylocentrotus purpuratus.</title>
        <authorList>
            <person name="Murali S."/>
            <person name="Liu Y."/>
            <person name="Vee V."/>
            <person name="English A."/>
            <person name="Wang M."/>
            <person name="Skinner E."/>
            <person name="Han Y."/>
            <person name="Muzny D.M."/>
            <person name="Worley K.C."/>
            <person name="Gibbs R.A."/>
        </authorList>
    </citation>
    <scope>NUCLEOTIDE SEQUENCE</scope>
</reference>
<evidence type="ECO:0000313" key="3">
    <source>
        <dbReference type="EnsemblMetazoa" id="XP_030835017"/>
    </source>
</evidence>
<feature type="domain" description="Death" evidence="2">
    <location>
        <begin position="10"/>
        <end position="88"/>
    </location>
</feature>
<dbReference type="KEGG" id="spu:105437484"/>
<organism evidence="3 4">
    <name type="scientific">Strongylocentrotus purpuratus</name>
    <name type="common">Purple sea urchin</name>
    <dbReference type="NCBI Taxonomy" id="7668"/>
    <lineage>
        <taxon>Eukaryota</taxon>
        <taxon>Metazoa</taxon>
        <taxon>Echinodermata</taxon>
        <taxon>Eleutherozoa</taxon>
        <taxon>Echinozoa</taxon>
        <taxon>Echinoidea</taxon>
        <taxon>Euechinoidea</taxon>
        <taxon>Echinacea</taxon>
        <taxon>Camarodonta</taxon>
        <taxon>Echinidea</taxon>
        <taxon>Strongylocentrotidae</taxon>
        <taxon>Strongylocentrotus</taxon>
    </lineage>
</organism>
<dbReference type="GeneID" id="105437484"/>
<dbReference type="CDD" id="cd01670">
    <property type="entry name" value="Death"/>
    <property type="match status" value="1"/>
</dbReference>